<dbReference type="Proteomes" id="UP000011083">
    <property type="component" value="Unassembled WGS sequence"/>
</dbReference>
<feature type="region of interest" description="Disordered" evidence="1">
    <location>
        <begin position="274"/>
        <end position="308"/>
    </location>
</feature>
<evidence type="ECO:0000256" key="1">
    <source>
        <dbReference type="SAM" id="MobiDB-lite"/>
    </source>
</evidence>
<reference evidence="2 3" key="1">
    <citation type="journal article" date="2013" name="Genome Biol.">
        <title>Genome of Acanthamoeba castellanii highlights extensive lateral gene transfer and early evolution of tyrosine kinase signaling.</title>
        <authorList>
            <person name="Clarke M."/>
            <person name="Lohan A.J."/>
            <person name="Liu B."/>
            <person name="Lagkouvardos I."/>
            <person name="Roy S."/>
            <person name="Zafar N."/>
            <person name="Bertelli C."/>
            <person name="Schilde C."/>
            <person name="Kianianmomeni A."/>
            <person name="Burglin T.R."/>
            <person name="Frech C."/>
            <person name="Turcotte B."/>
            <person name="Kopec K.O."/>
            <person name="Synnott J.M."/>
            <person name="Choo C."/>
            <person name="Paponov I."/>
            <person name="Finkler A."/>
            <person name="Soon Heng Tan C."/>
            <person name="Hutchins A.P."/>
            <person name="Weinmeier T."/>
            <person name="Rattei T."/>
            <person name="Chu J.S."/>
            <person name="Gimenez G."/>
            <person name="Irimia M."/>
            <person name="Rigden D.J."/>
            <person name="Fitzpatrick D.A."/>
            <person name="Lorenzo-Morales J."/>
            <person name="Bateman A."/>
            <person name="Chiu C.H."/>
            <person name="Tang P."/>
            <person name="Hegemann P."/>
            <person name="Fromm H."/>
            <person name="Raoult D."/>
            <person name="Greub G."/>
            <person name="Miranda-Saavedra D."/>
            <person name="Chen N."/>
            <person name="Nash P."/>
            <person name="Ginger M.L."/>
            <person name="Horn M."/>
            <person name="Schaap P."/>
            <person name="Caler L."/>
            <person name="Loftus B."/>
        </authorList>
    </citation>
    <scope>NUCLEOTIDE SEQUENCE [LARGE SCALE GENOMIC DNA]</scope>
    <source>
        <strain evidence="2 3">Neff</strain>
    </source>
</reference>
<feature type="region of interest" description="Disordered" evidence="1">
    <location>
        <begin position="1"/>
        <end position="20"/>
    </location>
</feature>
<dbReference type="KEGG" id="acan:ACA1_226760"/>
<feature type="compositionally biased region" description="Pro residues" evidence="1">
    <location>
        <begin position="9"/>
        <end position="18"/>
    </location>
</feature>
<feature type="compositionally biased region" description="Polar residues" evidence="1">
    <location>
        <begin position="281"/>
        <end position="294"/>
    </location>
</feature>
<accession>L8H7R3</accession>
<evidence type="ECO:0000313" key="2">
    <source>
        <dbReference type="EMBL" id="ELR21549.1"/>
    </source>
</evidence>
<name>L8H7R3_ACACF</name>
<keyword evidence="3" id="KW-1185">Reference proteome</keyword>
<gene>
    <name evidence="2" type="ORF">ACA1_226760</name>
</gene>
<organism evidence="2 3">
    <name type="scientific">Acanthamoeba castellanii (strain ATCC 30010 / Neff)</name>
    <dbReference type="NCBI Taxonomy" id="1257118"/>
    <lineage>
        <taxon>Eukaryota</taxon>
        <taxon>Amoebozoa</taxon>
        <taxon>Discosea</taxon>
        <taxon>Longamoebia</taxon>
        <taxon>Centramoebida</taxon>
        <taxon>Acanthamoebidae</taxon>
        <taxon>Acanthamoeba</taxon>
    </lineage>
</organism>
<dbReference type="GeneID" id="14922448"/>
<proteinExistence type="predicted"/>
<feature type="region of interest" description="Disordered" evidence="1">
    <location>
        <begin position="335"/>
        <end position="378"/>
    </location>
</feature>
<evidence type="ECO:0000313" key="3">
    <source>
        <dbReference type="Proteomes" id="UP000011083"/>
    </source>
</evidence>
<dbReference type="VEuPathDB" id="AmoebaDB:ACA1_226760"/>
<sequence length="501" mass="52908">MRHHQPGSQQPPPLPPPHYTTFTWAMSAAATYAPSPRPPPPAPSEPRAMMQMGAQPPARTVYQRALKPSPCVYFVVPALPAVESSQFQQLRLLRQTLDQPDVGGGVWVEAGLVDEQGNRLADSLDGITAVRLQKSGWHDGVYTATFKKIKLLITSQQKAGSQFCLRFALKCASLDLGPLGEMAVLSNPMAVFSHTQYLGGSSPGSSSASSSSSSSSSSSTIITRKYAHNPVGLQLKVMEMIHVRLQGLGGSEEALHQCVAAVFADGFSASTIPESLLGRSTEPSRNPATTSSSGDPARPPTTLFDAAHTPISSVPSSLAAHYAAFNNCTNGHRASSHFHSSADEATFLPPPEPTTSSRGKRHRGLDAAATTSRPSDLAAPIQPQPLLPSLSSAFHVVGRPTTVPPLLPSLPSIFPSLAFSPQPLPASSSATPLSPPDVVGGPASLRGLLSLLGEKVASDSNQRKHPWPEGGAIDHRRPPSSAKRRRTNAGARARAPDRAQR</sequence>
<dbReference type="RefSeq" id="XP_004346494.1">
    <property type="nucleotide sequence ID" value="XM_004346444.1"/>
</dbReference>
<protein>
    <submittedName>
        <fullName evidence="2">Uncharacterized protein</fullName>
    </submittedName>
</protein>
<feature type="region of interest" description="Disordered" evidence="1">
    <location>
        <begin position="455"/>
        <end position="501"/>
    </location>
</feature>
<dbReference type="EMBL" id="KB007901">
    <property type="protein sequence ID" value="ELR21549.1"/>
    <property type="molecule type" value="Genomic_DNA"/>
</dbReference>
<dbReference type="AlphaFoldDB" id="L8H7R3"/>